<dbReference type="SUPFAM" id="SSF52499">
    <property type="entry name" value="Isochorismatase-like hydrolases"/>
    <property type="match status" value="1"/>
</dbReference>
<accession>A0ABV0AKX3</accession>
<proteinExistence type="predicted"/>
<keyword evidence="1 3" id="KW-0378">Hydrolase</keyword>
<dbReference type="Gene3D" id="3.40.50.850">
    <property type="entry name" value="Isochorismatase-like"/>
    <property type="match status" value="1"/>
</dbReference>
<comment type="caution">
    <text evidence="3">The sequence shown here is derived from an EMBL/GenBank/DDBJ whole genome shotgun (WGS) entry which is preliminary data.</text>
</comment>
<evidence type="ECO:0000256" key="1">
    <source>
        <dbReference type="ARBA" id="ARBA00022801"/>
    </source>
</evidence>
<dbReference type="Pfam" id="PF00857">
    <property type="entry name" value="Isochorismatase"/>
    <property type="match status" value="1"/>
</dbReference>
<dbReference type="InterPro" id="IPR000868">
    <property type="entry name" value="Isochorismatase-like_dom"/>
</dbReference>
<dbReference type="InterPro" id="IPR050272">
    <property type="entry name" value="Isochorismatase-like_hydrls"/>
</dbReference>
<dbReference type="GO" id="GO:0016787">
    <property type="term" value="F:hydrolase activity"/>
    <property type="evidence" value="ECO:0007669"/>
    <property type="project" value="UniProtKB-KW"/>
</dbReference>
<name>A0ABV0AKX3_9ACTN</name>
<evidence type="ECO:0000313" key="3">
    <source>
        <dbReference type="EMBL" id="MEN3534496.1"/>
    </source>
</evidence>
<evidence type="ECO:0000259" key="2">
    <source>
        <dbReference type="Pfam" id="PF00857"/>
    </source>
</evidence>
<dbReference type="EMBL" id="JBDJAW010000003">
    <property type="protein sequence ID" value="MEN3534496.1"/>
    <property type="molecule type" value="Genomic_DNA"/>
</dbReference>
<keyword evidence="4" id="KW-1185">Reference proteome</keyword>
<dbReference type="CDD" id="cd01014">
    <property type="entry name" value="nicotinamidase_related"/>
    <property type="match status" value="1"/>
</dbReference>
<dbReference type="PANTHER" id="PTHR43540:SF6">
    <property type="entry name" value="ISOCHORISMATASE-LIKE DOMAIN-CONTAINING PROTEIN"/>
    <property type="match status" value="1"/>
</dbReference>
<dbReference type="InterPro" id="IPR036380">
    <property type="entry name" value="Isochorismatase-like_sf"/>
</dbReference>
<dbReference type="RefSeq" id="WP_346224591.1">
    <property type="nucleotide sequence ID" value="NZ_JBDJAW010000003.1"/>
</dbReference>
<dbReference type="Proteomes" id="UP001447516">
    <property type="component" value="Unassembled WGS sequence"/>
</dbReference>
<reference evidence="3 4" key="1">
    <citation type="submission" date="2024-05" db="EMBL/GenBank/DDBJ databases">
        <title>Microbispora sp.ZYX-F-249.</title>
        <authorList>
            <person name="Xie H."/>
        </authorList>
    </citation>
    <scope>NUCLEOTIDE SEQUENCE [LARGE SCALE GENOMIC DNA]</scope>
    <source>
        <strain evidence="3 4">ZYX-F-249</strain>
    </source>
</reference>
<organism evidence="3 4">
    <name type="scientific">Microbispora maris</name>
    <dbReference type="NCBI Taxonomy" id="3144104"/>
    <lineage>
        <taxon>Bacteria</taxon>
        <taxon>Bacillati</taxon>
        <taxon>Actinomycetota</taxon>
        <taxon>Actinomycetes</taxon>
        <taxon>Streptosporangiales</taxon>
        <taxon>Streptosporangiaceae</taxon>
        <taxon>Microbispora</taxon>
    </lineage>
</organism>
<gene>
    <name evidence="3" type="ORF">AAH991_05210</name>
</gene>
<sequence length="200" mass="21242">MNRALIVIDVQNEYFTGNLPIAHPPREESLAAILRAMDAAERHGIPVIVVRHTAPAASPLFAEGSHGRELREEVAARPYAHLVDKTKASAFHETGLAGRLDGIDTVAIAGYMTQNCDESTARDAFHLGFAVEFLSDATGTVPLANAAGALSARQVHENVLVVMQSNFAAVTTTGEWIDAVAAGVPLPRPSIWESTAPARA</sequence>
<dbReference type="EC" id="3.-.-.-" evidence="3"/>
<dbReference type="PANTHER" id="PTHR43540">
    <property type="entry name" value="PEROXYUREIDOACRYLATE/UREIDOACRYLATE AMIDOHYDROLASE-RELATED"/>
    <property type="match status" value="1"/>
</dbReference>
<protein>
    <submittedName>
        <fullName evidence="3">Cysteine hydrolase family protein</fullName>
        <ecNumber evidence="3">3.-.-.-</ecNumber>
    </submittedName>
</protein>
<feature type="domain" description="Isochorismatase-like" evidence="2">
    <location>
        <begin position="4"/>
        <end position="173"/>
    </location>
</feature>
<evidence type="ECO:0000313" key="4">
    <source>
        <dbReference type="Proteomes" id="UP001447516"/>
    </source>
</evidence>